<keyword evidence="3" id="KW-1185">Reference proteome</keyword>
<keyword evidence="1" id="KW-0812">Transmembrane</keyword>
<keyword evidence="1" id="KW-1133">Transmembrane helix</keyword>
<dbReference type="PANTHER" id="PTHR10796:SF95">
    <property type="entry name" value="SSD DOMAIN-CONTAINING PROTEIN"/>
    <property type="match status" value="1"/>
</dbReference>
<gene>
    <name evidence="2" type="ORF">ANCCEY_12510</name>
</gene>
<evidence type="ECO:0000313" key="2">
    <source>
        <dbReference type="EMBL" id="EPB68399.1"/>
    </source>
</evidence>
<dbReference type="GO" id="GO:0005886">
    <property type="term" value="C:plasma membrane"/>
    <property type="evidence" value="ECO:0007669"/>
    <property type="project" value="TreeGrafter"/>
</dbReference>
<reference evidence="2 3" key="1">
    <citation type="submission" date="2013-05" db="EMBL/GenBank/DDBJ databases">
        <title>Draft genome of the parasitic nematode Anyclostoma ceylanicum.</title>
        <authorList>
            <person name="Mitreva M."/>
        </authorList>
    </citation>
    <scope>NUCLEOTIDE SEQUENCE [LARGE SCALE GENOMIC DNA]</scope>
</reference>
<dbReference type="PANTHER" id="PTHR10796">
    <property type="entry name" value="PATCHED-RELATED"/>
    <property type="match status" value="1"/>
</dbReference>
<proteinExistence type="predicted"/>
<dbReference type="AlphaFoldDB" id="A0A0D6L9J5"/>
<feature type="transmembrane region" description="Helical" evidence="1">
    <location>
        <begin position="268"/>
        <end position="289"/>
    </location>
</feature>
<dbReference type="InterPro" id="IPR051697">
    <property type="entry name" value="Patched_domain-protein"/>
</dbReference>
<name>A0A0D6L9J5_9BILA</name>
<dbReference type="EMBL" id="KE125444">
    <property type="protein sequence ID" value="EPB68399.1"/>
    <property type="molecule type" value="Genomic_DNA"/>
</dbReference>
<dbReference type="GO" id="GO:0006897">
    <property type="term" value="P:endocytosis"/>
    <property type="evidence" value="ECO:0007669"/>
    <property type="project" value="TreeGrafter"/>
</dbReference>
<accession>A0A0D6L9J5</accession>
<dbReference type="Proteomes" id="UP000054495">
    <property type="component" value="Unassembled WGS sequence"/>
</dbReference>
<keyword evidence="1" id="KW-0472">Membrane</keyword>
<evidence type="ECO:0008006" key="4">
    <source>
        <dbReference type="Google" id="ProtNLM"/>
    </source>
</evidence>
<dbReference type="GO" id="GO:0030659">
    <property type="term" value="C:cytoplasmic vesicle membrane"/>
    <property type="evidence" value="ECO:0007669"/>
    <property type="project" value="TreeGrafter"/>
</dbReference>
<protein>
    <recommendedName>
        <fullName evidence="4">SSD domain-containing protein</fullName>
    </recommendedName>
</protein>
<organism evidence="2 3">
    <name type="scientific">Ancylostoma ceylanicum</name>
    <dbReference type="NCBI Taxonomy" id="53326"/>
    <lineage>
        <taxon>Eukaryota</taxon>
        <taxon>Metazoa</taxon>
        <taxon>Ecdysozoa</taxon>
        <taxon>Nematoda</taxon>
        <taxon>Chromadorea</taxon>
        <taxon>Rhabditida</taxon>
        <taxon>Rhabditina</taxon>
        <taxon>Rhabditomorpha</taxon>
        <taxon>Strongyloidea</taxon>
        <taxon>Ancylostomatidae</taxon>
        <taxon>Ancylostomatinae</taxon>
        <taxon>Ancylostoma</taxon>
    </lineage>
</organism>
<sequence length="357" mass="40859">MTILTQEKRLRVIKPPVRLALIRHEWDVQQRPDYGRTNSHAVDMGPATLVFTVFCSAKIAFTPQQDDIRTGYTPYGSRSRSEIAIYNEYFSANRDPIMVFAFVVAKDGGSMARLEHMRETVRQLDYAGTNVTHRGKSFYTLCTDFCLINEPVRQFYNGLVMNSNSSDFDQPISLTFPIMDVLGKDLDLSPYFFGVETNATDHSVKFLKVVGIQFRANLPDNWDKYDLQNYERRMTAYFQKEMQSDLLNIYAFSLTYTSDEIVRTGLTIFPFLAVGFTIMSIFSVATVFYSSMRMGQHPLLHLQNLYAISMSYQESKPDLGKKCMNPFGFYKNAINDDCIDQKDGMESIGRIEGGFEA</sequence>
<dbReference type="GO" id="GO:0018996">
    <property type="term" value="P:molting cycle, collagen and cuticulin-based cuticle"/>
    <property type="evidence" value="ECO:0007669"/>
    <property type="project" value="TreeGrafter"/>
</dbReference>
<evidence type="ECO:0000256" key="1">
    <source>
        <dbReference type="SAM" id="Phobius"/>
    </source>
</evidence>
<evidence type="ECO:0000313" key="3">
    <source>
        <dbReference type="Proteomes" id="UP000054495"/>
    </source>
</evidence>